<evidence type="ECO:0000313" key="4">
    <source>
        <dbReference type="EMBL" id="MBY78080.1"/>
    </source>
</evidence>
<dbReference type="Pfam" id="PF00561">
    <property type="entry name" value="Abhydrolase_1"/>
    <property type="match status" value="1"/>
</dbReference>
<dbReference type="EMBL" id="GGMS01008877">
    <property type="protein sequence ID" value="MBY78080.1"/>
    <property type="molecule type" value="Transcribed_RNA"/>
</dbReference>
<reference evidence="4" key="1">
    <citation type="submission" date="2018-04" db="EMBL/GenBank/DDBJ databases">
        <title>Transcriptome assembly of Sipha flava.</title>
        <authorList>
            <person name="Scully E.D."/>
            <person name="Geib S.M."/>
            <person name="Palmer N.A."/>
            <person name="Koch K."/>
            <person name="Bradshaw J."/>
            <person name="Heng-Moss T."/>
            <person name="Sarath G."/>
        </authorList>
    </citation>
    <scope>NUCLEOTIDE SEQUENCE</scope>
</reference>
<dbReference type="GO" id="GO:0016020">
    <property type="term" value="C:membrane"/>
    <property type="evidence" value="ECO:0007669"/>
    <property type="project" value="TreeGrafter"/>
</dbReference>
<dbReference type="InterPro" id="IPR029058">
    <property type="entry name" value="AB_hydrolase_fold"/>
</dbReference>
<dbReference type="GO" id="GO:0016787">
    <property type="term" value="F:hydrolase activity"/>
    <property type="evidence" value="ECO:0007669"/>
    <property type="project" value="UniProtKB-KW"/>
</dbReference>
<dbReference type="SUPFAM" id="SSF53474">
    <property type="entry name" value="alpha/beta-Hydrolases"/>
    <property type="match status" value="1"/>
</dbReference>
<dbReference type="AlphaFoldDB" id="A0A2S2QKL8"/>
<dbReference type="InterPro" id="IPR050266">
    <property type="entry name" value="AB_hydrolase_sf"/>
</dbReference>
<dbReference type="OrthoDB" id="6431331at2759"/>
<gene>
    <name evidence="4" type="primary">serhl_1</name>
    <name evidence="4" type="ORF">g.43156</name>
</gene>
<name>A0A2S2QKL8_9HEMI</name>
<comment type="similarity">
    <text evidence="1">Belongs to the AB hydrolase superfamily.</text>
</comment>
<evidence type="ECO:0000256" key="2">
    <source>
        <dbReference type="ARBA" id="ARBA00022801"/>
    </source>
</evidence>
<evidence type="ECO:0000256" key="1">
    <source>
        <dbReference type="ARBA" id="ARBA00008645"/>
    </source>
</evidence>
<organism evidence="4">
    <name type="scientific">Sipha flava</name>
    <name type="common">yellow sugarcane aphid</name>
    <dbReference type="NCBI Taxonomy" id="143950"/>
    <lineage>
        <taxon>Eukaryota</taxon>
        <taxon>Metazoa</taxon>
        <taxon>Ecdysozoa</taxon>
        <taxon>Arthropoda</taxon>
        <taxon>Hexapoda</taxon>
        <taxon>Insecta</taxon>
        <taxon>Pterygota</taxon>
        <taxon>Neoptera</taxon>
        <taxon>Paraneoptera</taxon>
        <taxon>Hemiptera</taxon>
        <taxon>Sternorrhyncha</taxon>
        <taxon>Aphidomorpha</taxon>
        <taxon>Aphidoidea</taxon>
        <taxon>Aphididae</taxon>
        <taxon>Sipha</taxon>
    </lineage>
</organism>
<proteinExistence type="inferred from homology"/>
<protein>
    <submittedName>
        <fullName evidence="4">Serine hydrolase-like protein</fullName>
    </submittedName>
</protein>
<dbReference type="PANTHER" id="PTHR43798">
    <property type="entry name" value="MONOACYLGLYCEROL LIPASE"/>
    <property type="match status" value="1"/>
</dbReference>
<keyword evidence="2 4" id="KW-0378">Hydrolase</keyword>
<dbReference type="InterPro" id="IPR000073">
    <property type="entry name" value="AB_hydrolase_1"/>
</dbReference>
<dbReference type="PANTHER" id="PTHR43798:SF14">
    <property type="entry name" value="SERINE HYDROLASE-LIKE PROTEIN DDB_G0286239"/>
    <property type="match status" value="1"/>
</dbReference>
<dbReference type="Gene3D" id="3.40.50.1820">
    <property type="entry name" value="alpha/beta hydrolase"/>
    <property type="match status" value="1"/>
</dbReference>
<evidence type="ECO:0000259" key="3">
    <source>
        <dbReference type="Pfam" id="PF00561"/>
    </source>
</evidence>
<dbReference type="PRINTS" id="PR00111">
    <property type="entry name" value="ABHYDROLASE"/>
</dbReference>
<sequence length="343" mass="38897">MATPKYPIPYVAAATFHHLTPSQNPLCYLHNKTYCGLIGCSARDERYMSAHAQEFIRINFISAKMYGSDSLPAVLCVHGIQDNCDTFVTLLPLLPNDYHYVCIDLPGHGGSAHFPPHVPLEFVNYIGSIKWVADHFGWPEFVYLGHSFGGQLGTWFSGIYPERVRCLIVLDTMGPRSVDLDSTPVTVRKRIDSAQSLHRRQCGRQAPVYTFDEAVAKMMAGRRSKLTNESARILARRGLIQVDGDGDRYTFASDQRLKLEFHPLMEFGQQERVLRNVTCPVLFVLADENTARYSTYLKDAYEFNSKRPNVTVAVVNGDHDVHLNYPDRVFSLVTNFLQKYCKH</sequence>
<feature type="domain" description="AB hydrolase-1" evidence="3">
    <location>
        <begin position="72"/>
        <end position="177"/>
    </location>
</feature>
<accession>A0A2S2QKL8</accession>